<dbReference type="PANTHER" id="PTHR47569:SF2">
    <property type="entry name" value="NO-ASSOCIATED PROTEIN 1, CHLOROPLASTIC_MITOCHONDRIAL"/>
    <property type="match status" value="1"/>
</dbReference>
<comment type="caution">
    <text evidence="1">The sequence shown here is derived from an EMBL/GenBank/DDBJ whole genome shotgun (WGS) entry which is preliminary data.</text>
</comment>
<name>A0A9D4VVR1_PEA</name>
<proteinExistence type="predicted"/>
<dbReference type="Gramene" id="Psat07G0508100-T3">
    <property type="protein sequence ID" value="KAI5389650.1"/>
    <property type="gene ID" value="KIW84_075081"/>
</dbReference>
<protein>
    <submittedName>
        <fullName evidence="1">Variant 3, nitric oxide associated protein 1</fullName>
    </submittedName>
</protein>
<dbReference type="InterPro" id="IPR044229">
    <property type="entry name" value="NOA1"/>
</dbReference>
<dbReference type="PANTHER" id="PTHR47569">
    <property type="entry name" value="NO-ASSOCIATED PROTEIN 1, CHLOROPLASTIC/MITOCHONDRIAL"/>
    <property type="match status" value="1"/>
</dbReference>
<evidence type="ECO:0000313" key="1">
    <source>
        <dbReference type="EMBL" id="KAI5389650.1"/>
    </source>
</evidence>
<keyword evidence="2" id="KW-1185">Reference proteome</keyword>
<dbReference type="SUPFAM" id="SSF52540">
    <property type="entry name" value="P-loop containing nucleoside triphosphate hydrolases"/>
    <property type="match status" value="1"/>
</dbReference>
<organism evidence="1 2">
    <name type="scientific">Pisum sativum</name>
    <name type="common">Garden pea</name>
    <name type="synonym">Lathyrus oleraceus</name>
    <dbReference type="NCBI Taxonomy" id="3888"/>
    <lineage>
        <taxon>Eukaryota</taxon>
        <taxon>Viridiplantae</taxon>
        <taxon>Streptophyta</taxon>
        <taxon>Embryophyta</taxon>
        <taxon>Tracheophyta</taxon>
        <taxon>Spermatophyta</taxon>
        <taxon>Magnoliopsida</taxon>
        <taxon>eudicotyledons</taxon>
        <taxon>Gunneridae</taxon>
        <taxon>Pentapetalae</taxon>
        <taxon>rosids</taxon>
        <taxon>fabids</taxon>
        <taxon>Fabales</taxon>
        <taxon>Fabaceae</taxon>
        <taxon>Papilionoideae</taxon>
        <taxon>50 kb inversion clade</taxon>
        <taxon>NPAAA clade</taxon>
        <taxon>Hologalegina</taxon>
        <taxon>IRL clade</taxon>
        <taxon>Fabeae</taxon>
        <taxon>Lathyrus</taxon>
    </lineage>
</organism>
<dbReference type="Proteomes" id="UP001058974">
    <property type="component" value="Chromosome 7"/>
</dbReference>
<gene>
    <name evidence="1" type="ORF">KIW84_075081</name>
</gene>
<accession>A0A9D4VVR1</accession>
<dbReference type="CDD" id="cd01855">
    <property type="entry name" value="YqeH"/>
    <property type="match status" value="1"/>
</dbReference>
<reference evidence="1 2" key="1">
    <citation type="journal article" date="2022" name="Nat. Genet.">
        <title>Improved pea reference genome and pan-genome highlight genomic features and evolutionary characteristics.</title>
        <authorList>
            <person name="Yang T."/>
            <person name="Liu R."/>
            <person name="Luo Y."/>
            <person name="Hu S."/>
            <person name="Wang D."/>
            <person name="Wang C."/>
            <person name="Pandey M.K."/>
            <person name="Ge S."/>
            <person name="Xu Q."/>
            <person name="Li N."/>
            <person name="Li G."/>
            <person name="Huang Y."/>
            <person name="Saxena R.K."/>
            <person name="Ji Y."/>
            <person name="Li M."/>
            <person name="Yan X."/>
            <person name="He Y."/>
            <person name="Liu Y."/>
            <person name="Wang X."/>
            <person name="Xiang C."/>
            <person name="Varshney R.K."/>
            <person name="Ding H."/>
            <person name="Gao S."/>
            <person name="Zong X."/>
        </authorList>
    </citation>
    <scope>NUCLEOTIDE SEQUENCE [LARGE SCALE GENOMIC DNA]</scope>
    <source>
        <strain evidence="1 2">cv. Zhongwan 6</strain>
    </source>
</reference>
<dbReference type="GO" id="GO:0003924">
    <property type="term" value="F:GTPase activity"/>
    <property type="evidence" value="ECO:0007669"/>
    <property type="project" value="InterPro"/>
</dbReference>
<dbReference type="InterPro" id="IPR027417">
    <property type="entry name" value="P-loop_NTPase"/>
</dbReference>
<sequence length="288" mass="31319">MALKTLSTFLTPLSLSNHNFPKIHTKPSLILCEFSRPSVPEGTGAAAPSPGEKFLQRHQSFESTKLILKENQKSKPKEKPLKASNAVTSCYGCGAPLQTSDNDAPGFVDSETYELKKKHHQLRTVLCGRCRLLSHGKMITAVGGHGGYTGGKQFITAEDLRQKLTHLRTAKALIVKLVDIVDFNGSFLSRVRDLAGANPIIMVVTKVDLLPRDTDFNCIGDWVVEAITRKKLTVLSVHLTSSKSLVGITGVISEIQKEKKGRDVYILGSANVGKSAFINALLITEGIN</sequence>
<dbReference type="AlphaFoldDB" id="A0A9D4VVR1"/>
<dbReference type="EMBL" id="JAMSHJ010000007">
    <property type="protein sequence ID" value="KAI5389650.1"/>
    <property type="molecule type" value="Genomic_DNA"/>
</dbReference>
<evidence type="ECO:0000313" key="2">
    <source>
        <dbReference type="Proteomes" id="UP001058974"/>
    </source>
</evidence>
<dbReference type="Gene3D" id="3.40.50.300">
    <property type="entry name" value="P-loop containing nucleotide triphosphate hydrolases"/>
    <property type="match status" value="1"/>
</dbReference>